<keyword evidence="4" id="KW-0349">Heme</keyword>
<dbReference type="PRINTS" id="PR00385">
    <property type="entry name" value="P450"/>
</dbReference>
<dbReference type="CDD" id="cd20655">
    <property type="entry name" value="CYP93"/>
    <property type="match status" value="1"/>
</dbReference>
<keyword evidence="9" id="KW-0503">Monooxygenase</keyword>
<dbReference type="PROSITE" id="PS00086">
    <property type="entry name" value="CYTOCHROME_P450"/>
    <property type="match status" value="2"/>
</dbReference>
<dbReference type="SUPFAM" id="SSF48264">
    <property type="entry name" value="Cytochrome P450"/>
    <property type="match status" value="2"/>
</dbReference>
<comment type="cofactor">
    <cofactor evidence="1">
        <name>heme</name>
        <dbReference type="ChEBI" id="CHEBI:30413"/>
    </cofactor>
</comment>
<keyword evidence="6" id="KW-0479">Metal-binding</keyword>
<dbReference type="InterPro" id="IPR002401">
    <property type="entry name" value="Cyt_P450_E_grp-I"/>
</dbReference>
<dbReference type="InterPro" id="IPR036396">
    <property type="entry name" value="Cyt_P450_sf"/>
</dbReference>
<comment type="subcellular location">
    <subcellularLocation>
        <location evidence="2">Membrane</location>
        <topology evidence="2">Single-pass membrane protein</topology>
    </subcellularLocation>
</comment>
<accession>A0ABQ8ADI9</accession>
<evidence type="ECO:0000256" key="2">
    <source>
        <dbReference type="ARBA" id="ARBA00004167"/>
    </source>
</evidence>
<evidence type="ECO:0000313" key="13">
    <source>
        <dbReference type="Proteomes" id="UP000824890"/>
    </source>
</evidence>
<evidence type="ECO:0000256" key="1">
    <source>
        <dbReference type="ARBA" id="ARBA00001971"/>
    </source>
</evidence>
<proteinExistence type="inferred from homology"/>
<sequence length="853" mass="96720">MPLVSTMINFEFQNSFILFLLSFFSLLCFLGFFFFKKRKVDLESPPSPPSLPIIGHLHLFLSPLIHKCFQRISSKYGPYLHLRIFHLPIVLVSSASMASEIFKVHDVNISSRGLPPIDESLFFGETGFFSAPHGDYWKFMKKLLITKLLGPHAIERLRAKARKKECVEIRREAMIFTNNSTCKMIVGRTCSEEDGEGERVWGLITESISLTKKVLFTTLLRKPLEKLGISLFKEEIMGISGRYDKVLETFLAEHENVAEKQGMNLMDVLLEAKGDEKAEYKITRDQIKALFVELFLGGTDTSKQTIQWTMAEIINNPRTMERAREEIDSVVGKSRLIHETDLPKLPYLQAVVKEGLRLYPPIPVFGRRLQEGCVMGGFYVPEKTTLVVNGYAVMRDSDYWENPDDFKPERFLASSGSEQEDATKEKVLKYLPFGSGRRGCPGTNLAYIFLGTAIGMMIQCFDWKIEGDKVNMDETLSGMKPKVDLESPPSPPSLPIIGHLHLFLSPLIHKCFQKISSKYGPYLHLRIFHLPIVLVSSASMASEIFKAHDVNISSCDLPPIDESLFFGETGFFSAPHGDYWKFMKKLLVTKPLGPHAIERKKECIEIRREAMMFTNNSQQHMQDDKEIMGISGRYDKVLETFLAEHENVAEKQGMNLMDVLLEAKGDEKSEYKITRDQIKALFVRMREEIDSVIGKSRLILETDLPNLPYLQAVVNEGLRLYPPIPVFGRRLQEGCVMGGFYVHEKTTLVVNGYAVMRDSDYWENPDDFKPERFLASSGSEQEDATKEKVLKYLPFGSGRRGCPGTNLAYIFLGTKIEGDKVNMDETLSGMVLTMAHPLKCTPIPRGLPISKGL</sequence>
<evidence type="ECO:0000256" key="7">
    <source>
        <dbReference type="ARBA" id="ARBA00022989"/>
    </source>
</evidence>
<evidence type="ECO:0000256" key="4">
    <source>
        <dbReference type="ARBA" id="ARBA00022617"/>
    </source>
</evidence>
<dbReference type="Gene3D" id="1.10.630.10">
    <property type="entry name" value="Cytochrome P450"/>
    <property type="match status" value="3"/>
</dbReference>
<evidence type="ECO:0000256" key="8">
    <source>
        <dbReference type="ARBA" id="ARBA00023002"/>
    </source>
</evidence>
<dbReference type="PRINTS" id="PR00463">
    <property type="entry name" value="EP450I"/>
</dbReference>
<evidence type="ECO:0000256" key="5">
    <source>
        <dbReference type="ARBA" id="ARBA00022692"/>
    </source>
</evidence>
<dbReference type="InterPro" id="IPR051103">
    <property type="entry name" value="Plant_metabolite_P450s"/>
</dbReference>
<keyword evidence="10 11" id="KW-0472">Membrane</keyword>
<keyword evidence="13" id="KW-1185">Reference proteome</keyword>
<organism evidence="12 13">
    <name type="scientific">Brassica napus</name>
    <name type="common">Rape</name>
    <dbReference type="NCBI Taxonomy" id="3708"/>
    <lineage>
        <taxon>Eukaryota</taxon>
        <taxon>Viridiplantae</taxon>
        <taxon>Streptophyta</taxon>
        <taxon>Embryophyta</taxon>
        <taxon>Tracheophyta</taxon>
        <taxon>Spermatophyta</taxon>
        <taxon>Magnoliopsida</taxon>
        <taxon>eudicotyledons</taxon>
        <taxon>Gunneridae</taxon>
        <taxon>Pentapetalae</taxon>
        <taxon>rosids</taxon>
        <taxon>malvids</taxon>
        <taxon>Brassicales</taxon>
        <taxon>Brassicaceae</taxon>
        <taxon>Brassiceae</taxon>
        <taxon>Brassica</taxon>
    </lineage>
</organism>
<keyword evidence="7 11" id="KW-1133">Transmembrane helix</keyword>
<reference evidence="12 13" key="1">
    <citation type="submission" date="2021-05" db="EMBL/GenBank/DDBJ databases">
        <title>Genome Assembly of Synthetic Allotetraploid Brassica napus Reveals Homoeologous Exchanges between Subgenomes.</title>
        <authorList>
            <person name="Davis J.T."/>
        </authorList>
    </citation>
    <scope>NUCLEOTIDE SEQUENCE [LARGE SCALE GENOMIC DNA]</scope>
    <source>
        <strain evidence="13">cv. Da-Ae</strain>
        <tissue evidence="12">Seedling</tissue>
    </source>
</reference>
<comment type="similarity">
    <text evidence="3">Belongs to the cytochrome P450 family.</text>
</comment>
<comment type="caution">
    <text evidence="12">The sequence shown here is derived from an EMBL/GenBank/DDBJ whole genome shotgun (WGS) entry which is preliminary data.</text>
</comment>
<dbReference type="PANTHER" id="PTHR24298">
    <property type="entry name" value="FLAVONOID 3'-MONOOXYGENASE-RELATED"/>
    <property type="match status" value="1"/>
</dbReference>
<dbReference type="PANTHER" id="PTHR24298:SF541">
    <property type="entry name" value="CYTOCHROME P450 705A20-RELATED"/>
    <property type="match status" value="1"/>
</dbReference>
<evidence type="ECO:0000256" key="3">
    <source>
        <dbReference type="ARBA" id="ARBA00010617"/>
    </source>
</evidence>
<dbReference type="Proteomes" id="UP000824890">
    <property type="component" value="Unassembled WGS sequence"/>
</dbReference>
<keyword evidence="4" id="KW-0408">Iron</keyword>
<keyword evidence="5 11" id="KW-0812">Transmembrane</keyword>
<dbReference type="EMBL" id="JAGKQM010000013">
    <property type="protein sequence ID" value="KAH0890591.1"/>
    <property type="molecule type" value="Genomic_DNA"/>
</dbReference>
<evidence type="ECO:0000313" key="12">
    <source>
        <dbReference type="EMBL" id="KAH0890591.1"/>
    </source>
</evidence>
<dbReference type="Pfam" id="PF00067">
    <property type="entry name" value="p450"/>
    <property type="match status" value="3"/>
</dbReference>
<evidence type="ECO:0000256" key="10">
    <source>
        <dbReference type="ARBA" id="ARBA00023136"/>
    </source>
</evidence>
<evidence type="ECO:0000256" key="9">
    <source>
        <dbReference type="ARBA" id="ARBA00023033"/>
    </source>
</evidence>
<protein>
    <submittedName>
        <fullName evidence="12">Uncharacterized protein</fullName>
    </submittedName>
</protein>
<dbReference type="InterPro" id="IPR017972">
    <property type="entry name" value="Cyt_P450_CS"/>
</dbReference>
<keyword evidence="8" id="KW-0560">Oxidoreductase</keyword>
<evidence type="ECO:0000256" key="6">
    <source>
        <dbReference type="ARBA" id="ARBA00022723"/>
    </source>
</evidence>
<name>A0ABQ8ADI9_BRANA</name>
<gene>
    <name evidence="12" type="ORF">HID58_053020</name>
</gene>
<evidence type="ECO:0000256" key="11">
    <source>
        <dbReference type="SAM" id="Phobius"/>
    </source>
</evidence>
<feature type="transmembrane region" description="Helical" evidence="11">
    <location>
        <begin position="12"/>
        <end position="35"/>
    </location>
</feature>
<dbReference type="InterPro" id="IPR001128">
    <property type="entry name" value="Cyt_P450"/>
</dbReference>